<gene>
    <name evidence="2" type="ORF">DU428_05340</name>
</gene>
<keyword evidence="3" id="KW-1185">Reference proteome</keyword>
<dbReference type="SUPFAM" id="SSF50156">
    <property type="entry name" value="PDZ domain-like"/>
    <property type="match status" value="1"/>
</dbReference>
<organism evidence="2 3">
    <name type="scientific">Oceanihabitans sediminis</name>
    <dbReference type="NCBI Taxonomy" id="1812012"/>
    <lineage>
        <taxon>Bacteria</taxon>
        <taxon>Pseudomonadati</taxon>
        <taxon>Bacteroidota</taxon>
        <taxon>Flavobacteriia</taxon>
        <taxon>Flavobacteriales</taxon>
        <taxon>Flavobacteriaceae</taxon>
        <taxon>Oceanihabitans</taxon>
    </lineage>
</organism>
<evidence type="ECO:0000313" key="2">
    <source>
        <dbReference type="EMBL" id="RCU58795.1"/>
    </source>
</evidence>
<dbReference type="AlphaFoldDB" id="A0A368PA36"/>
<dbReference type="SUPFAM" id="SSF50630">
    <property type="entry name" value="Acid proteases"/>
    <property type="match status" value="1"/>
</dbReference>
<dbReference type="Pfam" id="PF17820">
    <property type="entry name" value="PDZ_6"/>
    <property type="match status" value="1"/>
</dbReference>
<comment type="caution">
    <text evidence="2">The sequence shown here is derived from an EMBL/GenBank/DDBJ whole genome shotgun (WGS) entry which is preliminary data.</text>
</comment>
<dbReference type="SMART" id="SM00228">
    <property type="entry name" value="PDZ"/>
    <property type="match status" value="1"/>
</dbReference>
<dbReference type="Proteomes" id="UP000252249">
    <property type="component" value="Unassembled WGS sequence"/>
</dbReference>
<feature type="domain" description="PDZ" evidence="1">
    <location>
        <begin position="377"/>
        <end position="415"/>
    </location>
</feature>
<reference evidence="2 3" key="1">
    <citation type="submission" date="2018-07" db="EMBL/GenBank/DDBJ databases">
        <title>Oceanihabitans testaceum sp. nov., isolated from marine sediment.</title>
        <authorList>
            <person name="Li C.-M."/>
        </authorList>
    </citation>
    <scope>NUCLEOTIDE SEQUENCE [LARGE SCALE GENOMIC DNA]</scope>
    <source>
        <strain evidence="2 3">S9-10</strain>
    </source>
</reference>
<proteinExistence type="predicted"/>
<dbReference type="InterPro" id="IPR036034">
    <property type="entry name" value="PDZ_sf"/>
</dbReference>
<dbReference type="Pfam" id="PF13650">
    <property type="entry name" value="Asp_protease_2"/>
    <property type="match status" value="2"/>
</dbReference>
<accession>A0A368PA36</accession>
<sequence>MKKVVFVLICLFILPLEILSQGNFIIQNKRKSDKIRFQLINNLMIIPVKVNGVEMSFILDTGVSKTILFNIFNLEETLNIKNAQEIAIRGLGEGASVEALHSKNNIVEIGEALNINQELYVVYNSNLNFAPRLGIPIHGIIGYDFFKDFVVEIYYSSKSLKFHEPEKYKYSNCKKCESVLLDFHNKKPYITVLVTIDGREIPVKLLIDSGGSDSLWLFEDAELGLIPSDNNFTDFLGYGLSGSVYGKRTRLKSLSINNFVLENVNVAFPEDASILFAKQHEARNGSLAGNILKRFHVVLDYEKSLIRLKKNRFFKEHFSYNKSGIELEQNGIRLVAEKNSISRLLSLDDGNEVVKKGDARVVYETNYKLSVKPAFTIIELRKDSPAERAGLEVGDIILKINNKESFQFSLQELTHYFYGKEGDRIRLKVERLGEILDFEFKLESLL</sequence>
<dbReference type="Gene3D" id="2.40.70.10">
    <property type="entry name" value="Acid Proteases"/>
    <property type="match status" value="2"/>
</dbReference>
<evidence type="ECO:0000259" key="1">
    <source>
        <dbReference type="PROSITE" id="PS50106"/>
    </source>
</evidence>
<dbReference type="Gene3D" id="2.30.42.10">
    <property type="match status" value="1"/>
</dbReference>
<name>A0A368PA36_9FLAO</name>
<dbReference type="EMBL" id="QPIG01000001">
    <property type="protein sequence ID" value="RCU58795.1"/>
    <property type="molecule type" value="Genomic_DNA"/>
</dbReference>
<dbReference type="InterPro" id="IPR041489">
    <property type="entry name" value="PDZ_6"/>
</dbReference>
<dbReference type="InterPro" id="IPR001478">
    <property type="entry name" value="PDZ"/>
</dbReference>
<dbReference type="InterPro" id="IPR021109">
    <property type="entry name" value="Peptidase_aspartic_dom_sf"/>
</dbReference>
<evidence type="ECO:0000313" key="3">
    <source>
        <dbReference type="Proteomes" id="UP000252249"/>
    </source>
</evidence>
<dbReference type="RefSeq" id="WP_113966264.1">
    <property type="nucleotide sequence ID" value="NZ_JAWWDI010000049.1"/>
</dbReference>
<dbReference type="OrthoDB" id="3521766at2"/>
<dbReference type="PROSITE" id="PS50106">
    <property type="entry name" value="PDZ"/>
    <property type="match status" value="1"/>
</dbReference>
<protein>
    <submittedName>
        <fullName evidence="2">PDZ domain-containing protein</fullName>
    </submittedName>
</protein>